<dbReference type="PROSITE" id="PS51352">
    <property type="entry name" value="THIOREDOXIN_2"/>
    <property type="match status" value="1"/>
</dbReference>
<evidence type="ECO:0000256" key="11">
    <source>
        <dbReference type="ARBA" id="ARBA00042639"/>
    </source>
</evidence>
<dbReference type="PANTHER" id="PTHR42801">
    <property type="entry name" value="THIOREDOXIN-DEPENDENT PEROXIDE REDUCTASE"/>
    <property type="match status" value="1"/>
</dbReference>
<evidence type="ECO:0000256" key="5">
    <source>
        <dbReference type="ARBA" id="ARBA00022862"/>
    </source>
</evidence>
<dbReference type="RefSeq" id="WP_382165337.1">
    <property type="nucleotide sequence ID" value="NZ_JBHTBR010000002.1"/>
</dbReference>
<evidence type="ECO:0000256" key="12">
    <source>
        <dbReference type="ARBA" id="ARBA00049091"/>
    </source>
</evidence>
<dbReference type="SUPFAM" id="SSF52833">
    <property type="entry name" value="Thioredoxin-like"/>
    <property type="match status" value="1"/>
</dbReference>
<reference evidence="15" key="1">
    <citation type="journal article" date="2019" name="Int. J. Syst. Evol. Microbiol.">
        <title>The Global Catalogue of Microorganisms (GCM) 10K type strain sequencing project: providing services to taxonomists for standard genome sequencing and annotation.</title>
        <authorList>
            <consortium name="The Broad Institute Genomics Platform"/>
            <consortium name="The Broad Institute Genome Sequencing Center for Infectious Disease"/>
            <person name="Wu L."/>
            <person name="Ma J."/>
        </authorList>
    </citation>
    <scope>NUCLEOTIDE SEQUENCE [LARGE SCALE GENOMIC DNA]</scope>
    <source>
        <strain evidence="15">CCUG 51308</strain>
    </source>
</reference>
<keyword evidence="15" id="KW-1185">Reference proteome</keyword>
<dbReference type="EMBL" id="JBHTBR010000002">
    <property type="protein sequence ID" value="MFC7290441.1"/>
    <property type="molecule type" value="Genomic_DNA"/>
</dbReference>
<dbReference type="InterPro" id="IPR000866">
    <property type="entry name" value="AhpC/TSA"/>
</dbReference>
<keyword evidence="7" id="KW-1015">Disulfide bond</keyword>
<dbReference type="GO" id="GO:0140824">
    <property type="term" value="F:thioredoxin-dependent peroxiredoxin activity"/>
    <property type="evidence" value="ECO:0007669"/>
    <property type="project" value="UniProtKB-EC"/>
</dbReference>
<dbReference type="PIRSF" id="PIRSF000239">
    <property type="entry name" value="AHPC"/>
    <property type="match status" value="1"/>
</dbReference>
<dbReference type="CDD" id="cd03017">
    <property type="entry name" value="PRX_BCP"/>
    <property type="match status" value="1"/>
</dbReference>
<evidence type="ECO:0000256" key="3">
    <source>
        <dbReference type="ARBA" id="ARBA00013017"/>
    </source>
</evidence>
<gene>
    <name evidence="14" type="primary">bcp</name>
    <name evidence="14" type="ORF">ACFQS8_02340</name>
</gene>
<evidence type="ECO:0000256" key="8">
    <source>
        <dbReference type="ARBA" id="ARBA00023284"/>
    </source>
</evidence>
<comment type="catalytic activity">
    <reaction evidence="12">
        <text>a hydroperoxide + [thioredoxin]-dithiol = an alcohol + [thioredoxin]-disulfide + H2O</text>
        <dbReference type="Rhea" id="RHEA:62620"/>
        <dbReference type="Rhea" id="RHEA-COMP:10698"/>
        <dbReference type="Rhea" id="RHEA-COMP:10700"/>
        <dbReference type="ChEBI" id="CHEBI:15377"/>
        <dbReference type="ChEBI" id="CHEBI:29950"/>
        <dbReference type="ChEBI" id="CHEBI:30879"/>
        <dbReference type="ChEBI" id="CHEBI:35924"/>
        <dbReference type="ChEBI" id="CHEBI:50058"/>
        <dbReference type="EC" id="1.11.1.24"/>
    </reaction>
</comment>
<comment type="subunit">
    <text evidence="2">Monomer.</text>
</comment>
<dbReference type="PANTHER" id="PTHR42801:SF4">
    <property type="entry name" value="AHPC_TSA FAMILY PROTEIN"/>
    <property type="match status" value="1"/>
</dbReference>
<comment type="similarity">
    <text evidence="10">Belongs to the peroxiredoxin family. BCP/PrxQ subfamily.</text>
</comment>
<dbReference type="InterPro" id="IPR024706">
    <property type="entry name" value="Peroxiredoxin_AhpC-typ"/>
</dbReference>
<proteinExistence type="inferred from homology"/>
<keyword evidence="6 14" id="KW-0560">Oxidoreductase</keyword>
<sequence length="160" mass="17848">MNEEITTGASAPSFNIPTSKEQNVSLEDYQCSNLVVFFYPKDSTPGCTTEAVEFSAKLDEFSKLNTKILGISKDSLKRHHNFIQKNSLTIELGSDEDGAVCESFGVWKEKKNYGKTYMGIERSTFLIDENGTILKAWRKVRVAGHVDEVLAEVSALNRDS</sequence>
<comment type="function">
    <text evidence="1">Thiol-specific peroxidase that catalyzes the reduction of hydrogen peroxide and organic hydroperoxides to water and alcohols, respectively. Plays a role in cell protection against oxidative stress by detoxifying peroxides and as sensor of hydrogen peroxide-mediated signaling events.</text>
</comment>
<dbReference type="Pfam" id="PF00578">
    <property type="entry name" value="AhpC-TSA"/>
    <property type="match status" value="1"/>
</dbReference>
<keyword evidence="4 14" id="KW-0575">Peroxidase</keyword>
<evidence type="ECO:0000256" key="7">
    <source>
        <dbReference type="ARBA" id="ARBA00023157"/>
    </source>
</evidence>
<evidence type="ECO:0000313" key="14">
    <source>
        <dbReference type="EMBL" id="MFC7290441.1"/>
    </source>
</evidence>
<dbReference type="InterPro" id="IPR013766">
    <property type="entry name" value="Thioredoxin_domain"/>
</dbReference>
<evidence type="ECO:0000256" key="9">
    <source>
        <dbReference type="ARBA" id="ARBA00032824"/>
    </source>
</evidence>
<evidence type="ECO:0000313" key="15">
    <source>
        <dbReference type="Proteomes" id="UP001596492"/>
    </source>
</evidence>
<organism evidence="14 15">
    <name type="scientific">Hirschia litorea</name>
    <dbReference type="NCBI Taxonomy" id="1199156"/>
    <lineage>
        <taxon>Bacteria</taxon>
        <taxon>Pseudomonadati</taxon>
        <taxon>Pseudomonadota</taxon>
        <taxon>Alphaproteobacteria</taxon>
        <taxon>Hyphomonadales</taxon>
        <taxon>Hyphomonadaceae</taxon>
        <taxon>Hirschia</taxon>
    </lineage>
</organism>
<keyword evidence="5" id="KW-0049">Antioxidant</keyword>
<keyword evidence="8" id="KW-0676">Redox-active center</keyword>
<dbReference type="InterPro" id="IPR050924">
    <property type="entry name" value="Peroxiredoxin_BCP/PrxQ"/>
</dbReference>
<feature type="domain" description="Thioredoxin" evidence="13">
    <location>
        <begin position="5"/>
        <end position="158"/>
    </location>
</feature>
<evidence type="ECO:0000256" key="4">
    <source>
        <dbReference type="ARBA" id="ARBA00022559"/>
    </source>
</evidence>
<dbReference type="NCBIfam" id="NF006960">
    <property type="entry name" value="PRK09437.1"/>
    <property type="match status" value="1"/>
</dbReference>
<evidence type="ECO:0000256" key="6">
    <source>
        <dbReference type="ARBA" id="ARBA00023002"/>
    </source>
</evidence>
<accession>A0ABW2IHM2</accession>
<dbReference type="Gene3D" id="3.40.30.10">
    <property type="entry name" value="Glutaredoxin"/>
    <property type="match status" value="1"/>
</dbReference>
<evidence type="ECO:0000256" key="10">
    <source>
        <dbReference type="ARBA" id="ARBA00038489"/>
    </source>
</evidence>
<evidence type="ECO:0000256" key="2">
    <source>
        <dbReference type="ARBA" id="ARBA00011245"/>
    </source>
</evidence>
<name>A0ABW2IHM2_9PROT</name>
<evidence type="ECO:0000259" key="13">
    <source>
        <dbReference type="PROSITE" id="PS51352"/>
    </source>
</evidence>
<dbReference type="EC" id="1.11.1.24" evidence="3"/>
<evidence type="ECO:0000256" key="1">
    <source>
        <dbReference type="ARBA" id="ARBA00003330"/>
    </source>
</evidence>
<dbReference type="InterPro" id="IPR036249">
    <property type="entry name" value="Thioredoxin-like_sf"/>
</dbReference>
<protein>
    <recommendedName>
        <fullName evidence="3">thioredoxin-dependent peroxiredoxin</fullName>
        <ecNumber evidence="3">1.11.1.24</ecNumber>
    </recommendedName>
    <alternativeName>
        <fullName evidence="9">Thioredoxin peroxidase</fullName>
    </alternativeName>
    <alternativeName>
        <fullName evidence="11">Thioredoxin-dependent peroxiredoxin Bcp</fullName>
    </alternativeName>
</protein>
<dbReference type="Proteomes" id="UP001596492">
    <property type="component" value="Unassembled WGS sequence"/>
</dbReference>
<comment type="caution">
    <text evidence="14">The sequence shown here is derived from an EMBL/GenBank/DDBJ whole genome shotgun (WGS) entry which is preliminary data.</text>
</comment>